<dbReference type="Proteomes" id="UP001521116">
    <property type="component" value="Unassembled WGS sequence"/>
</dbReference>
<evidence type="ECO:0000313" key="3">
    <source>
        <dbReference type="Proteomes" id="UP001521116"/>
    </source>
</evidence>
<protein>
    <recommendedName>
        <fullName evidence="1">N-acetyltransferase domain-containing protein</fullName>
    </recommendedName>
</protein>
<dbReference type="PROSITE" id="PS51186">
    <property type="entry name" value="GNAT"/>
    <property type="match status" value="1"/>
</dbReference>
<dbReference type="SUPFAM" id="SSF55729">
    <property type="entry name" value="Acyl-CoA N-acyltransferases (Nat)"/>
    <property type="match status" value="1"/>
</dbReference>
<reference evidence="2 3" key="1">
    <citation type="submission" date="2024-02" db="EMBL/GenBank/DDBJ databases">
        <title>De novo assembly and annotation of 12 fungi associated with fruit tree decline syndrome in Ontario, Canada.</title>
        <authorList>
            <person name="Sulman M."/>
            <person name="Ellouze W."/>
            <person name="Ilyukhin E."/>
        </authorList>
    </citation>
    <scope>NUCLEOTIDE SEQUENCE [LARGE SCALE GENOMIC DNA]</scope>
    <source>
        <strain evidence="2 3">M1-105</strain>
    </source>
</reference>
<dbReference type="Gene3D" id="3.40.630.30">
    <property type="match status" value="1"/>
</dbReference>
<dbReference type="CDD" id="cd04301">
    <property type="entry name" value="NAT_SF"/>
    <property type="match status" value="1"/>
</dbReference>
<feature type="domain" description="N-acetyltransferase" evidence="1">
    <location>
        <begin position="16"/>
        <end position="180"/>
    </location>
</feature>
<dbReference type="InterPro" id="IPR016181">
    <property type="entry name" value="Acyl_CoA_acyltransferase"/>
</dbReference>
<dbReference type="Pfam" id="PF00583">
    <property type="entry name" value="Acetyltransf_1"/>
    <property type="match status" value="1"/>
</dbReference>
<sequence>MASTGHRLEILSADDIAARPRLVHSLFELINVGFAGRPGFPVPRFAQDSDVVANLRDGGLCAVLFDAQDEPIATASTKPWPDTPSSDTDFEVSAVVASATHRGQGLAGRCVKAVERATVAREARERAGRPLTLWIKTVEHHNRAYWTRRGFCEAGTRVGPVGMWGAEKEFVVLTMRRPAVAGVEA</sequence>
<keyword evidence="3" id="KW-1185">Reference proteome</keyword>
<comment type="caution">
    <text evidence="2">The sequence shown here is derived from an EMBL/GenBank/DDBJ whole genome shotgun (WGS) entry which is preliminary data.</text>
</comment>
<accession>A0ABR3SC93</accession>
<dbReference type="EMBL" id="JAJVDC020000250">
    <property type="protein sequence ID" value="KAL1616859.1"/>
    <property type="molecule type" value="Genomic_DNA"/>
</dbReference>
<dbReference type="InterPro" id="IPR000182">
    <property type="entry name" value="GNAT_dom"/>
</dbReference>
<organism evidence="2 3">
    <name type="scientific">Neofusicoccum ribis</name>
    <dbReference type="NCBI Taxonomy" id="45134"/>
    <lineage>
        <taxon>Eukaryota</taxon>
        <taxon>Fungi</taxon>
        <taxon>Dikarya</taxon>
        <taxon>Ascomycota</taxon>
        <taxon>Pezizomycotina</taxon>
        <taxon>Dothideomycetes</taxon>
        <taxon>Dothideomycetes incertae sedis</taxon>
        <taxon>Botryosphaeriales</taxon>
        <taxon>Botryosphaeriaceae</taxon>
        <taxon>Neofusicoccum</taxon>
    </lineage>
</organism>
<evidence type="ECO:0000313" key="2">
    <source>
        <dbReference type="EMBL" id="KAL1616859.1"/>
    </source>
</evidence>
<proteinExistence type="predicted"/>
<evidence type="ECO:0000259" key="1">
    <source>
        <dbReference type="PROSITE" id="PS51186"/>
    </source>
</evidence>
<gene>
    <name evidence="2" type="ORF">SLS56_011227</name>
</gene>
<name>A0ABR3SC93_9PEZI</name>